<dbReference type="AlphaFoldDB" id="A0A2W7RYW3"/>
<keyword evidence="1" id="KW-0472">Membrane</keyword>
<feature type="transmembrane region" description="Helical" evidence="1">
    <location>
        <begin position="6"/>
        <end position="23"/>
    </location>
</feature>
<evidence type="ECO:0000313" key="4">
    <source>
        <dbReference type="Proteomes" id="UP000249115"/>
    </source>
</evidence>
<evidence type="ECO:0000313" key="3">
    <source>
        <dbReference type="EMBL" id="TXD77130.1"/>
    </source>
</evidence>
<organism evidence="2 4">
    <name type="scientific">Algoriphagus ratkowskyi</name>
    <dbReference type="NCBI Taxonomy" id="57028"/>
    <lineage>
        <taxon>Bacteria</taxon>
        <taxon>Pseudomonadati</taxon>
        <taxon>Bacteroidota</taxon>
        <taxon>Cytophagia</taxon>
        <taxon>Cytophagales</taxon>
        <taxon>Cyclobacteriaceae</taxon>
        <taxon>Algoriphagus</taxon>
    </lineage>
</organism>
<keyword evidence="1" id="KW-1133">Transmembrane helix</keyword>
<sequence>MNELTLVIISILLITMVCLPLLINHSKQKNKGNLLKEQLKSEGDASHLKARDFETWRESYCIGLDQENKQLLFLNRQETETKVQKIDLSQVRLCKPIRTFREINKGKEKIQIINKVTLVLDQFNEHIRPFEVEIYNEDLSDYLVNEWELAQTWSKKINELRN</sequence>
<proteinExistence type="predicted"/>
<evidence type="ECO:0000256" key="1">
    <source>
        <dbReference type="SAM" id="Phobius"/>
    </source>
</evidence>
<evidence type="ECO:0000313" key="2">
    <source>
        <dbReference type="EMBL" id="PZX56065.1"/>
    </source>
</evidence>
<dbReference type="EMBL" id="VORV01000008">
    <property type="protein sequence ID" value="TXD77130.1"/>
    <property type="molecule type" value="Genomic_DNA"/>
</dbReference>
<dbReference type="Proteomes" id="UP000321927">
    <property type="component" value="Unassembled WGS sequence"/>
</dbReference>
<keyword evidence="5" id="KW-1185">Reference proteome</keyword>
<dbReference type="Proteomes" id="UP000249115">
    <property type="component" value="Unassembled WGS sequence"/>
</dbReference>
<keyword evidence="1" id="KW-0812">Transmembrane</keyword>
<reference evidence="3 5" key="2">
    <citation type="submission" date="2019-08" db="EMBL/GenBank/DDBJ databases">
        <title>Genome of Algoriphagus ratkowskyi IC026.</title>
        <authorList>
            <person name="Bowman J.P."/>
        </authorList>
    </citation>
    <scope>NUCLEOTIDE SEQUENCE [LARGE SCALE GENOMIC DNA]</scope>
    <source>
        <strain evidence="3 5">IC026</strain>
    </source>
</reference>
<dbReference type="RefSeq" id="WP_086501739.1">
    <property type="nucleotide sequence ID" value="NZ_MSSV01000009.1"/>
</dbReference>
<evidence type="ECO:0000313" key="5">
    <source>
        <dbReference type="Proteomes" id="UP000321927"/>
    </source>
</evidence>
<name>A0A2W7RYW3_9BACT</name>
<gene>
    <name evidence="3" type="ORF">ESW18_12575</name>
    <name evidence="2" type="ORF">LV84_02433</name>
</gene>
<reference evidence="2 4" key="1">
    <citation type="submission" date="2018-06" db="EMBL/GenBank/DDBJ databases">
        <title>Genomic Encyclopedia of Archaeal and Bacterial Type Strains, Phase II (KMG-II): from individual species to whole genera.</title>
        <authorList>
            <person name="Goeker M."/>
        </authorList>
    </citation>
    <scope>NUCLEOTIDE SEQUENCE [LARGE SCALE GENOMIC DNA]</scope>
    <source>
        <strain evidence="2 4">DSM 22686</strain>
    </source>
</reference>
<dbReference type="OrthoDB" id="824707at2"/>
<accession>A0A2W7RYW3</accession>
<protein>
    <submittedName>
        <fullName evidence="2">Uncharacterized protein</fullName>
    </submittedName>
</protein>
<comment type="caution">
    <text evidence="2">The sequence shown here is derived from an EMBL/GenBank/DDBJ whole genome shotgun (WGS) entry which is preliminary data.</text>
</comment>
<dbReference type="EMBL" id="QKZU01000008">
    <property type="protein sequence ID" value="PZX56065.1"/>
    <property type="molecule type" value="Genomic_DNA"/>
</dbReference>